<evidence type="ECO:0000313" key="3">
    <source>
        <dbReference type="EMBL" id="TFE24400.1"/>
    </source>
</evidence>
<reference evidence="3 4" key="1">
    <citation type="submission" date="2019-03" db="EMBL/GenBank/DDBJ databases">
        <title>Cohnella endophytica sp. nov., a novel endophytic bacterium isolated from bark of Sonneratia apetala.</title>
        <authorList>
            <person name="Tuo L."/>
        </authorList>
    </citation>
    <scope>NUCLEOTIDE SEQUENCE [LARGE SCALE GENOMIC DNA]</scope>
    <source>
        <strain evidence="3 4">CCTCC AB 208254</strain>
    </source>
</reference>
<keyword evidence="2" id="KW-0472">Membrane</keyword>
<keyword evidence="4" id="KW-1185">Reference proteome</keyword>
<dbReference type="Proteomes" id="UP000297900">
    <property type="component" value="Unassembled WGS sequence"/>
</dbReference>
<dbReference type="EMBL" id="SOMN01000026">
    <property type="protein sequence ID" value="TFE24400.1"/>
    <property type="molecule type" value="Genomic_DNA"/>
</dbReference>
<evidence type="ECO:0000256" key="2">
    <source>
        <dbReference type="SAM" id="Phobius"/>
    </source>
</evidence>
<evidence type="ECO:0000313" key="4">
    <source>
        <dbReference type="Proteomes" id="UP000297900"/>
    </source>
</evidence>
<feature type="transmembrane region" description="Helical" evidence="2">
    <location>
        <begin position="7"/>
        <end position="25"/>
    </location>
</feature>
<proteinExistence type="predicted"/>
<feature type="compositionally biased region" description="Polar residues" evidence="1">
    <location>
        <begin position="82"/>
        <end position="94"/>
    </location>
</feature>
<gene>
    <name evidence="3" type="ORF">E2980_16255</name>
</gene>
<keyword evidence="2" id="KW-1133">Transmembrane helix</keyword>
<dbReference type="Gene3D" id="3.30.1490.480">
    <property type="entry name" value="Endolytic murein transglycosylase"/>
    <property type="match status" value="1"/>
</dbReference>
<dbReference type="AlphaFoldDB" id="A0A4Y8LSK9"/>
<feature type="region of interest" description="Disordered" evidence="1">
    <location>
        <begin position="68"/>
        <end position="109"/>
    </location>
</feature>
<evidence type="ECO:0000256" key="1">
    <source>
        <dbReference type="SAM" id="MobiDB-lite"/>
    </source>
</evidence>
<dbReference type="OrthoDB" id="2616345at2"/>
<dbReference type="RefSeq" id="WP_135153246.1">
    <property type="nucleotide sequence ID" value="NZ_SOMN01000026.1"/>
</dbReference>
<comment type="caution">
    <text evidence="3">The sequence shown here is derived from an EMBL/GenBank/DDBJ whole genome shotgun (WGS) entry which is preliminary data.</text>
</comment>
<accession>A0A4Y8LSK9</accession>
<keyword evidence="2" id="KW-0812">Transmembrane</keyword>
<organism evidence="3 4">
    <name type="scientific">Cohnella luojiensis</name>
    <dbReference type="NCBI Taxonomy" id="652876"/>
    <lineage>
        <taxon>Bacteria</taxon>
        <taxon>Bacillati</taxon>
        <taxon>Bacillota</taxon>
        <taxon>Bacilli</taxon>
        <taxon>Bacillales</taxon>
        <taxon>Paenibacillaceae</taxon>
        <taxon>Cohnella</taxon>
    </lineage>
</organism>
<evidence type="ECO:0008006" key="5">
    <source>
        <dbReference type="Google" id="ProtNLM"/>
    </source>
</evidence>
<name>A0A4Y8LSK9_9BACL</name>
<sequence>MRKYRSWLMGLGIGLIIGASMLQLIQLAQEQAVMVAEEPITREQLKDEAEKADLVLLTEEQLAAKVESAVSAALQDEAPKTQGESEGNKETNSALKPPEPSKDPEPKTATLNVTYGMTLTEVADELKMLGVIEDAEDFIYVASSIAKKMSVGKSTFTGKPTYKAIMQELTREK</sequence>
<protein>
    <recommendedName>
        <fullName evidence="5">Endolytic transglycosylase MltG</fullName>
    </recommendedName>
</protein>